<feature type="region of interest" description="Disordered" evidence="1">
    <location>
        <begin position="928"/>
        <end position="948"/>
    </location>
</feature>
<gene>
    <name evidence="2" type="ORF">LAB08_R30290</name>
</gene>
<evidence type="ECO:0000256" key="1">
    <source>
        <dbReference type="SAM" id="MobiDB-lite"/>
    </source>
</evidence>
<organism evidence="2 3">
    <name type="scientific">Pseudomonas izuensis</name>
    <dbReference type="NCBI Taxonomy" id="2684212"/>
    <lineage>
        <taxon>Bacteria</taxon>
        <taxon>Pseudomonadati</taxon>
        <taxon>Pseudomonadota</taxon>
        <taxon>Gammaproteobacteria</taxon>
        <taxon>Pseudomonadales</taxon>
        <taxon>Pseudomonadaceae</taxon>
        <taxon>Pseudomonas</taxon>
    </lineage>
</organism>
<keyword evidence="3" id="KW-1185">Reference proteome</keyword>
<dbReference type="Proteomes" id="UP000218595">
    <property type="component" value="Chromosome"/>
</dbReference>
<feature type="compositionally biased region" description="Basic and acidic residues" evidence="1">
    <location>
        <begin position="932"/>
        <end position="948"/>
    </location>
</feature>
<evidence type="ECO:0000313" key="2">
    <source>
        <dbReference type="EMBL" id="BCX68387.1"/>
    </source>
</evidence>
<evidence type="ECO:0000313" key="3">
    <source>
        <dbReference type="Proteomes" id="UP000218595"/>
    </source>
</evidence>
<reference evidence="2 3" key="1">
    <citation type="submission" date="2016-04" db="EMBL/GenBank/DDBJ databases">
        <title>Complete genome sequence of Pseudomonas sp. LAB-08 isolated from TCE contaminated aquifer soil.</title>
        <authorList>
            <person name="Dohra H."/>
            <person name="Suzuki K."/>
            <person name="Fatma A."/>
            <person name="Inuzuka Y."/>
            <person name="Honjo M."/>
            <person name="Tashiro Y."/>
            <person name="Futamata H."/>
        </authorList>
    </citation>
    <scope>NUCLEOTIDE SEQUENCE [LARGE SCALE GENOMIC DNA]</scope>
    <source>
        <strain evidence="2 3">LAB-08</strain>
    </source>
</reference>
<name>A0ABM7RV55_9PSED</name>
<protein>
    <submittedName>
        <fullName evidence="2">Uncharacterized protein</fullName>
    </submittedName>
</protein>
<sequence length="2348" mass="259756">MTEADYQSSKGLEQGTIFNQHSLEQVWLWVETRLRSHSLTEQDVLQTLKSGFLHTPTGRVLTPLFLEALERSIKPLGGLEPKRLREFAQIICELPQERWADAFGENVNFPRGRNGEGLHGYIQTQLEHSRIQRQQKIANGQLLDNDTWKALCDFTTQANGYFRENTLLTDTLAILKDFIHLRPSPEQARALMSVFVSEFIEEIENPDPDKRRRWPKSFPETVRQLYTRLLALEITDDQPRQSWLENAIAMGTQSAVAVKTAAQAMASAMELSALRFAFGTAVEPDKADPSQSLMQKLATVKSAPERLTHYFAFGTWNEPNPAPKSPLQSQSQSQLLKAMQEIEKKSSFYNEVADSGPRYTGGFWGKALYIANLLDTFGVLQIAEKVRPHLPNVPTPPSAQQGEPETFAYTQTLEQLTQSIFDALSQIEDPLKVGLQVSAIKEIDMLMRDVRVQMDVGDPPQAQPQDPLLEQPVYGSTVEARPATTFWEGMAPIMYGALTRLSETLAVSGSYALGKAYAGAVLARENPGKTTAIVVTGVTLTALCALHEKLTELFAGPSSTTVKPDNALPATETAAQHQEHLEDELEAIIGVRTAPNQPPLLQTILERMYQSTEHNLLDDAHLIGEVAQLLRQHSLQSPQKTFVELIQELPIDAHTLKTANSIPAAEPTASRRVKRDTEYASADFDLDSMQGDAPAIAPDVEVEETESEKQARLTDYLKVLDELQTAATDTEELNENEGPADDATGAARLVVRVLRKRREALWMDASRAAGDRQLVERYANALTHYAEGKVSYSAATVAIPMHSTFGQCWLNFVSAIKNPFFIDWARQANLDLATVKIRTADNTLIGKVKGVETTFTLNDDSGWARVAGPILRTIGIVDPTYIGVSYPTGSSVPLALVSGFHGERSAPDPSQARQRALELAADPAFTQIEPDDPIRPQESRSEAQVEKQRQRLGDLYTHHALITALTGLINDKADDTPVNLNISTLAAHKDSLFAIKHPQEARRMVTAQRFISTMGWNVPKTVGEIRNLIKVLSFTLPESAERADYKGALSYERPLTSVHIQTIRETVQRFEKPVAGGLLNTLLQFKSVTSPEQGLNVALNSDNAIQLGKSLESNLNAITTPRSETEWVMAALLLDLDPTPGLPRNHVAGYNLTQAANWGAKPSTVVSGLEAHLLAAGKVSATAAPVAAYHLLSAFAPEFLVRDMPDNLVCGSHTWTSFRIAVARIEQIDPGAALRMTFEQVMNYGSTDPITPGQEIAAQSASVDPLIDWAIANGVLVANATDTYTTGQLDIAKEKFNNVRTQMALARDSLTADMPTREGLALAELERVFGKGLPYEDLCLRRKSIPHGVQASMYSLLDLYITGQLKPEIWSSYNAQIPIHTFEKNFKQLKPVESLFKETFTTYFDNLRGGSESVFKYLMSQLPMEDRQSLEYGSQKFYSVRSAIDEDRYSQTPEKIEAHKGRHGILIRSEYKGKITYYEVFPGSVEIRKNTKLPIDLKLNGELKTFRGINYSSGGIEKQCATPQPLDWDAYEKGSAPRSDVTSDVIIEEITPITQQATFYPAGYNFDRVPDAFSPSSRVDYLAKVVVDEHFVVGREQLESLARGSTNSEDEKAFKTKILNFFASLVPFKSCIDNISQGNVGSAVFDSVLDAAGFVIPGGVAAGQAVKVAKAAGKFVPKALKMTWIMSSSLVSSANPLDGVGDLLKFGKNVVCKLGTTAYRAAGIGIDQIKSLYGTTKAIDHAQLLKRADIAEGVVSAGLPGQTNPVTALFKDGKWYAFDAVRNRPYGPSLENFRPADSIPLESTIFADGSTAFTPSRVFETEPLTIRRTSGVDVVAGDKVYRFDPEHPQVLDDITSPAYFKELEGFDAVCSRGGKSKRTLQCFSKTIDNSLRDTDKLRIQAIEHKRLYPTIPPKGVAPRVIHERRIYKCDATIQKCNPDELTFPLQFRDTTSGSVISNEYFGFPNRLSDNKINTETRVVKINGIVQGVDDAREVRAILVDIPGLIYGKKTYLVAEADTGLFYYCHYDEKTTNNIEFKLISLSDKNLGAKLIKEHQNIKNPYLHAAGTVYNNDFIALPTLDYLYDSLKQLGWTNDDLNKLKEITKELSDIQKRELIITAVNRGGNADIEVIIPAIKIEPISTPPLFDTFTDHHKNQHFATQAKTQVDNQITATGLGPFNQKIANDPNDVQRQALTQPLVLWQYSNKTPGSYQLLLKTGAGNCDQMAAVAAHIILESGGSASVWRMPGAHTFTVVGIPQRETVASSIDFREPEFSNAWVVDPWANINCPASEYMEKLKDRMAQWSVEGRQIIATDWKANPPVTRWMDPMDDAWIEKVIKGPKEPFGKKTP</sequence>
<dbReference type="EMBL" id="AP017423">
    <property type="protein sequence ID" value="BCX68387.1"/>
    <property type="molecule type" value="Genomic_DNA"/>
</dbReference>
<dbReference type="RefSeq" id="WP_157755699.1">
    <property type="nucleotide sequence ID" value="NZ_AP017423.2"/>
</dbReference>
<accession>A0ABM7RV55</accession>
<proteinExistence type="predicted"/>